<evidence type="ECO:0000313" key="3">
    <source>
        <dbReference type="Proteomes" id="UP000307440"/>
    </source>
</evidence>
<protein>
    <submittedName>
        <fullName evidence="2">Uncharacterized protein</fullName>
    </submittedName>
</protein>
<keyword evidence="1" id="KW-0472">Membrane</keyword>
<feature type="transmembrane region" description="Helical" evidence="1">
    <location>
        <begin position="288"/>
        <end position="306"/>
    </location>
</feature>
<reference evidence="2 3" key="1">
    <citation type="journal article" date="2019" name="Nat. Ecol. Evol.">
        <title>Megaphylogeny resolves global patterns of mushroom evolution.</title>
        <authorList>
            <person name="Varga T."/>
            <person name="Krizsan K."/>
            <person name="Foldi C."/>
            <person name="Dima B."/>
            <person name="Sanchez-Garcia M."/>
            <person name="Sanchez-Ramirez S."/>
            <person name="Szollosi G.J."/>
            <person name="Szarkandi J.G."/>
            <person name="Papp V."/>
            <person name="Albert L."/>
            <person name="Andreopoulos W."/>
            <person name="Angelini C."/>
            <person name="Antonin V."/>
            <person name="Barry K.W."/>
            <person name="Bougher N.L."/>
            <person name="Buchanan P."/>
            <person name="Buyck B."/>
            <person name="Bense V."/>
            <person name="Catcheside P."/>
            <person name="Chovatia M."/>
            <person name="Cooper J."/>
            <person name="Damon W."/>
            <person name="Desjardin D."/>
            <person name="Finy P."/>
            <person name="Geml J."/>
            <person name="Haridas S."/>
            <person name="Hughes K."/>
            <person name="Justo A."/>
            <person name="Karasinski D."/>
            <person name="Kautmanova I."/>
            <person name="Kiss B."/>
            <person name="Kocsube S."/>
            <person name="Kotiranta H."/>
            <person name="LaButti K.M."/>
            <person name="Lechner B.E."/>
            <person name="Liimatainen K."/>
            <person name="Lipzen A."/>
            <person name="Lukacs Z."/>
            <person name="Mihaltcheva S."/>
            <person name="Morgado L.N."/>
            <person name="Niskanen T."/>
            <person name="Noordeloos M.E."/>
            <person name="Ohm R.A."/>
            <person name="Ortiz-Santana B."/>
            <person name="Ovrebo C."/>
            <person name="Racz N."/>
            <person name="Riley R."/>
            <person name="Savchenko A."/>
            <person name="Shiryaev A."/>
            <person name="Soop K."/>
            <person name="Spirin V."/>
            <person name="Szebenyi C."/>
            <person name="Tomsovsky M."/>
            <person name="Tulloss R.E."/>
            <person name="Uehling J."/>
            <person name="Grigoriev I.V."/>
            <person name="Vagvolgyi C."/>
            <person name="Papp T."/>
            <person name="Martin F.M."/>
            <person name="Miettinen O."/>
            <person name="Hibbett D.S."/>
            <person name="Nagy L.G."/>
        </authorList>
    </citation>
    <scope>NUCLEOTIDE SEQUENCE [LARGE SCALE GENOMIC DNA]</scope>
    <source>
        <strain evidence="2 3">CBS 121175</strain>
    </source>
</reference>
<accession>A0A5C3L757</accession>
<sequence>MSTTFSDDKVPLPTGPRLRKLHVYDHHETQMTSTDTIIILVGPYYLERKEFIDAYAEAPLSRLEGVDDIEIFVGEFPLIADKDKPCTKKKRLLLVNTPSLGKPIDLGNAETCGRRESTPAEAIVKDWILKQAQVPTAVIYVFNLASDIIDEDSLPCLLSVLSEIPSGTSKTTFLRTGWREGDRGGTGIDSERVREFNATFGDLIREGAEYMNLKEGTSENDIIRYIVRTHHIQNQEEMIGRMVLAPTEAGKVYKSTLEMLVADAFDTPESSKPTTRFGEPEEEFNLKLIFYTALITVVLVSLSAVTRNHTV</sequence>
<dbReference type="AlphaFoldDB" id="A0A5C3L757"/>
<keyword evidence="1" id="KW-0812">Transmembrane</keyword>
<gene>
    <name evidence="2" type="ORF">FA15DRAFT_665344</name>
</gene>
<evidence type="ECO:0000313" key="2">
    <source>
        <dbReference type="EMBL" id="TFK28373.1"/>
    </source>
</evidence>
<proteinExistence type="predicted"/>
<organism evidence="2 3">
    <name type="scientific">Coprinopsis marcescibilis</name>
    <name type="common">Agaric fungus</name>
    <name type="synonym">Psathyrella marcescibilis</name>
    <dbReference type="NCBI Taxonomy" id="230819"/>
    <lineage>
        <taxon>Eukaryota</taxon>
        <taxon>Fungi</taxon>
        <taxon>Dikarya</taxon>
        <taxon>Basidiomycota</taxon>
        <taxon>Agaricomycotina</taxon>
        <taxon>Agaricomycetes</taxon>
        <taxon>Agaricomycetidae</taxon>
        <taxon>Agaricales</taxon>
        <taxon>Agaricineae</taxon>
        <taxon>Psathyrellaceae</taxon>
        <taxon>Coprinopsis</taxon>
    </lineage>
</organism>
<name>A0A5C3L757_COPMA</name>
<evidence type="ECO:0000256" key="1">
    <source>
        <dbReference type="SAM" id="Phobius"/>
    </source>
</evidence>
<dbReference type="Proteomes" id="UP000307440">
    <property type="component" value="Unassembled WGS sequence"/>
</dbReference>
<dbReference type="EMBL" id="ML210156">
    <property type="protein sequence ID" value="TFK28373.1"/>
    <property type="molecule type" value="Genomic_DNA"/>
</dbReference>
<keyword evidence="3" id="KW-1185">Reference proteome</keyword>
<keyword evidence="1" id="KW-1133">Transmembrane helix</keyword>